<protein>
    <submittedName>
        <fullName evidence="8">Alkylation response protein AidB-like acyl-CoA dehydrogenase</fullName>
    </submittedName>
</protein>
<evidence type="ECO:0000256" key="1">
    <source>
        <dbReference type="ARBA" id="ARBA00001974"/>
    </source>
</evidence>
<organism evidence="8 9">
    <name type="scientific">Primorskyibacter sedentarius</name>
    <dbReference type="NCBI Taxonomy" id="745311"/>
    <lineage>
        <taxon>Bacteria</taxon>
        <taxon>Pseudomonadati</taxon>
        <taxon>Pseudomonadota</taxon>
        <taxon>Alphaproteobacteria</taxon>
        <taxon>Rhodobacterales</taxon>
        <taxon>Roseobacteraceae</taxon>
        <taxon>Primorskyibacter</taxon>
    </lineage>
</organism>
<dbReference type="PANTHER" id="PTHR43884">
    <property type="entry name" value="ACYL-COA DEHYDROGENASE"/>
    <property type="match status" value="1"/>
</dbReference>
<dbReference type="Proteomes" id="UP000295696">
    <property type="component" value="Unassembled WGS sequence"/>
</dbReference>
<reference evidence="8 9" key="1">
    <citation type="submission" date="2019-03" db="EMBL/GenBank/DDBJ databases">
        <title>Genomic Encyclopedia of Type Strains, Phase IV (KMG-IV): sequencing the most valuable type-strain genomes for metagenomic binning, comparative biology and taxonomic classification.</title>
        <authorList>
            <person name="Goeker M."/>
        </authorList>
    </citation>
    <scope>NUCLEOTIDE SEQUENCE [LARGE SCALE GENOMIC DNA]</scope>
    <source>
        <strain evidence="8 9">DSM 104836</strain>
    </source>
</reference>
<evidence type="ECO:0000256" key="4">
    <source>
        <dbReference type="ARBA" id="ARBA00022827"/>
    </source>
</evidence>
<dbReference type="EMBL" id="SLZU01000005">
    <property type="protein sequence ID" value="TCS64620.1"/>
    <property type="molecule type" value="Genomic_DNA"/>
</dbReference>
<dbReference type="SUPFAM" id="SSF56645">
    <property type="entry name" value="Acyl-CoA dehydrogenase NM domain-like"/>
    <property type="match status" value="1"/>
</dbReference>
<proteinExistence type="inferred from homology"/>
<comment type="cofactor">
    <cofactor evidence="1">
        <name>FAD</name>
        <dbReference type="ChEBI" id="CHEBI:57692"/>
    </cofactor>
</comment>
<keyword evidence="5" id="KW-0560">Oxidoreductase</keyword>
<keyword evidence="4" id="KW-0274">FAD</keyword>
<dbReference type="Pfam" id="PF00441">
    <property type="entry name" value="Acyl-CoA_dh_1"/>
    <property type="match status" value="1"/>
</dbReference>
<dbReference type="InterPro" id="IPR009075">
    <property type="entry name" value="AcylCo_DH/oxidase_C"/>
</dbReference>
<dbReference type="GO" id="GO:0003995">
    <property type="term" value="F:acyl-CoA dehydrogenase activity"/>
    <property type="evidence" value="ECO:0007669"/>
    <property type="project" value="TreeGrafter"/>
</dbReference>
<sequence length="359" mass="38297">MQSEPDDWVENVRMLEASLGAVVPEDGSLLRVREQRGNGAGFDPTTWRIIAEMGWLALRTKEDDGGLGLGLREATALCAGLGRGLVPEPVISAILALRLVSAAGAGAPEAALTGETIMLAAWQGGASDCDPTAGVTVSDGRLNGRKIAVEGGLGADIFVVTLAEGIAVVPKDAPGLTVTGQQMHDGTFLAQLDFADVLAEVLPCAGMTTFVREAMLMHAAYLMALSERAFEITLDYLRMRKQFDVPIGQFQALQHRATEIKLQLELARAAIGAAGRMLDRSEDPHLAQMAILRARSRAGGLARLTAREAIQMHGAIGYTDEADIGLFARKAMVSAGLYGVDTDLRRQFSAMRDEREKAQ</sequence>
<evidence type="ECO:0000259" key="7">
    <source>
        <dbReference type="Pfam" id="PF02771"/>
    </source>
</evidence>
<evidence type="ECO:0000313" key="9">
    <source>
        <dbReference type="Proteomes" id="UP000295696"/>
    </source>
</evidence>
<feature type="domain" description="Acyl-CoA dehydrogenase/oxidase C-terminal" evidence="6">
    <location>
        <begin position="216"/>
        <end position="339"/>
    </location>
</feature>
<evidence type="ECO:0000256" key="5">
    <source>
        <dbReference type="ARBA" id="ARBA00023002"/>
    </source>
</evidence>
<dbReference type="InterPro" id="IPR036250">
    <property type="entry name" value="AcylCo_DH-like_C"/>
</dbReference>
<comment type="similarity">
    <text evidence="2">Belongs to the acyl-CoA dehydrogenase family.</text>
</comment>
<feature type="domain" description="Acyl-CoA dehydrogenase/oxidase N-terminal" evidence="7">
    <location>
        <begin position="38"/>
        <end position="87"/>
    </location>
</feature>
<evidence type="ECO:0000256" key="3">
    <source>
        <dbReference type="ARBA" id="ARBA00022630"/>
    </source>
</evidence>
<dbReference type="InterPro" id="IPR046373">
    <property type="entry name" value="Acyl-CoA_Oxase/DH_mid-dom_sf"/>
</dbReference>
<dbReference type="InterPro" id="IPR009100">
    <property type="entry name" value="AcylCoA_DH/oxidase_NM_dom_sf"/>
</dbReference>
<dbReference type="RefSeq" id="WP_132244487.1">
    <property type="nucleotide sequence ID" value="NZ_SLZU01000005.1"/>
</dbReference>
<gene>
    <name evidence="8" type="ORF">EDD52_105181</name>
</gene>
<dbReference type="Pfam" id="PF02771">
    <property type="entry name" value="Acyl-CoA_dh_N"/>
    <property type="match status" value="1"/>
</dbReference>
<dbReference type="OrthoDB" id="7328575at2"/>
<dbReference type="AlphaFoldDB" id="A0A4R3JIJ6"/>
<name>A0A4R3JIJ6_9RHOB</name>
<dbReference type="SUPFAM" id="SSF47203">
    <property type="entry name" value="Acyl-CoA dehydrogenase C-terminal domain-like"/>
    <property type="match status" value="1"/>
</dbReference>
<dbReference type="Gene3D" id="1.10.540.10">
    <property type="entry name" value="Acyl-CoA dehydrogenase/oxidase, N-terminal domain"/>
    <property type="match status" value="1"/>
</dbReference>
<accession>A0A4R3JIJ6</accession>
<dbReference type="PANTHER" id="PTHR43884:SF20">
    <property type="entry name" value="ACYL-COA DEHYDROGENASE FADE28"/>
    <property type="match status" value="1"/>
</dbReference>
<keyword evidence="3" id="KW-0285">Flavoprotein</keyword>
<evidence type="ECO:0000256" key="2">
    <source>
        <dbReference type="ARBA" id="ARBA00009347"/>
    </source>
</evidence>
<dbReference type="Gene3D" id="2.40.110.10">
    <property type="entry name" value="Butyryl-CoA Dehydrogenase, subunit A, domain 2"/>
    <property type="match status" value="1"/>
</dbReference>
<dbReference type="InterPro" id="IPR013786">
    <property type="entry name" value="AcylCoA_DH/ox_N"/>
</dbReference>
<dbReference type="Gene3D" id="1.20.140.10">
    <property type="entry name" value="Butyryl-CoA Dehydrogenase, subunit A, domain 3"/>
    <property type="match status" value="1"/>
</dbReference>
<dbReference type="GO" id="GO:0050660">
    <property type="term" value="F:flavin adenine dinucleotide binding"/>
    <property type="evidence" value="ECO:0007669"/>
    <property type="project" value="InterPro"/>
</dbReference>
<dbReference type="InterPro" id="IPR037069">
    <property type="entry name" value="AcylCoA_DH/ox_N_sf"/>
</dbReference>
<evidence type="ECO:0000259" key="6">
    <source>
        <dbReference type="Pfam" id="PF00441"/>
    </source>
</evidence>
<evidence type="ECO:0000313" key="8">
    <source>
        <dbReference type="EMBL" id="TCS64620.1"/>
    </source>
</evidence>
<keyword evidence="9" id="KW-1185">Reference proteome</keyword>
<comment type="caution">
    <text evidence="8">The sequence shown here is derived from an EMBL/GenBank/DDBJ whole genome shotgun (WGS) entry which is preliminary data.</text>
</comment>